<keyword evidence="1" id="KW-0813">Transport</keyword>
<dbReference type="Pfam" id="PF00005">
    <property type="entry name" value="ABC_tran"/>
    <property type="match status" value="1"/>
</dbReference>
<dbReference type="AlphaFoldDB" id="B9KYP9"/>
<dbReference type="KEGG" id="tro:trd_0599"/>
<evidence type="ECO:0000256" key="2">
    <source>
        <dbReference type="ARBA" id="ARBA00022741"/>
    </source>
</evidence>
<evidence type="ECO:0000259" key="4">
    <source>
        <dbReference type="PROSITE" id="PS50893"/>
    </source>
</evidence>
<dbReference type="HOGENOM" id="CLU_000604_1_22_0"/>
<dbReference type="CDD" id="cd03293">
    <property type="entry name" value="ABC_NrtD_SsuB_transporters"/>
    <property type="match status" value="1"/>
</dbReference>
<organism evidence="5 6">
    <name type="scientific">Thermomicrobium roseum (strain ATCC 27502 / DSM 5159 / P-2)</name>
    <dbReference type="NCBI Taxonomy" id="309801"/>
    <lineage>
        <taxon>Bacteria</taxon>
        <taxon>Pseudomonadati</taxon>
        <taxon>Thermomicrobiota</taxon>
        <taxon>Thermomicrobia</taxon>
        <taxon>Thermomicrobiales</taxon>
        <taxon>Thermomicrobiaceae</taxon>
        <taxon>Thermomicrobium</taxon>
    </lineage>
</organism>
<gene>
    <name evidence="5" type="ordered locus">trd_0599</name>
</gene>
<keyword evidence="2" id="KW-0547">Nucleotide-binding</keyword>
<dbReference type="STRING" id="309801.trd_0599"/>
<dbReference type="SMART" id="SM00382">
    <property type="entry name" value="AAA"/>
    <property type="match status" value="1"/>
</dbReference>
<dbReference type="GO" id="GO:0005524">
    <property type="term" value="F:ATP binding"/>
    <property type="evidence" value="ECO:0007669"/>
    <property type="project" value="UniProtKB-KW"/>
</dbReference>
<dbReference type="InterPro" id="IPR027417">
    <property type="entry name" value="P-loop_NTPase"/>
</dbReference>
<keyword evidence="3 5" id="KW-0067">ATP-binding</keyword>
<dbReference type="eggNOG" id="COG1116">
    <property type="taxonomic scope" value="Bacteria"/>
</dbReference>
<evidence type="ECO:0000256" key="1">
    <source>
        <dbReference type="ARBA" id="ARBA00022448"/>
    </source>
</evidence>
<accession>B9KYP9</accession>
<dbReference type="PROSITE" id="PS50893">
    <property type="entry name" value="ABC_TRANSPORTER_2"/>
    <property type="match status" value="1"/>
</dbReference>
<dbReference type="PROSITE" id="PS00211">
    <property type="entry name" value="ABC_TRANSPORTER_1"/>
    <property type="match status" value="1"/>
</dbReference>
<keyword evidence="6" id="KW-1185">Reference proteome</keyword>
<name>B9KYP9_THERP</name>
<sequence length="268" mass="30076">MVSRVDTDWRLELRGVTKVFQRDQLQVHALGPLDLRVADGEFVSIIGPSGCGKSTLLDMIAGLEQPTSGEIWLDGAPAPYRLGKVAYMHQRDLLLPWRTVLENAILPLEVKRIPRRQAIERAMPWLRRFGLAEFASSYPAQLSGGMRQRAAFLRTLLTQCPLMLLDEPFGALDALTRSSMQEWLLMLWEELDRTVILVTHDVEEAVLLSDRVVVLSQRPGTIVADIPVDLPRTRTYAIVTDQAFVSLKARLLATLRRQPTLGVVTDDA</sequence>
<protein>
    <submittedName>
        <fullName evidence="5">ABC transporter, ATP-binding protein</fullName>
    </submittedName>
</protein>
<dbReference type="PANTHER" id="PTHR42788">
    <property type="entry name" value="TAURINE IMPORT ATP-BINDING PROTEIN-RELATED"/>
    <property type="match status" value="1"/>
</dbReference>
<proteinExistence type="predicted"/>
<dbReference type="InterPro" id="IPR050166">
    <property type="entry name" value="ABC_transporter_ATP-bind"/>
</dbReference>
<dbReference type="EMBL" id="CP001275">
    <property type="protein sequence ID" value="ACM06233.1"/>
    <property type="molecule type" value="Genomic_DNA"/>
</dbReference>
<dbReference type="Proteomes" id="UP000000447">
    <property type="component" value="Chromosome"/>
</dbReference>
<evidence type="ECO:0000313" key="5">
    <source>
        <dbReference type="EMBL" id="ACM06233.1"/>
    </source>
</evidence>
<dbReference type="InterPro" id="IPR003593">
    <property type="entry name" value="AAA+_ATPase"/>
</dbReference>
<feature type="domain" description="ABC transporter" evidence="4">
    <location>
        <begin position="11"/>
        <end position="242"/>
    </location>
</feature>
<reference evidence="5 6" key="1">
    <citation type="journal article" date="2009" name="PLoS ONE">
        <title>Complete genome sequence of the aerobic CO-oxidizing thermophile Thermomicrobium roseum.</title>
        <authorList>
            <person name="Wu D."/>
            <person name="Raymond J."/>
            <person name="Wu M."/>
            <person name="Chatterji S."/>
            <person name="Ren Q."/>
            <person name="Graham J.E."/>
            <person name="Bryant D.A."/>
            <person name="Robb F."/>
            <person name="Colman A."/>
            <person name="Tallon L.J."/>
            <person name="Badger J.H."/>
            <person name="Madupu R."/>
            <person name="Ward N.L."/>
            <person name="Eisen J.A."/>
        </authorList>
    </citation>
    <scope>NUCLEOTIDE SEQUENCE [LARGE SCALE GENOMIC DNA]</scope>
    <source>
        <strain evidence="6">ATCC 27502 / DSM 5159 / P-2</strain>
    </source>
</reference>
<evidence type="ECO:0000313" key="6">
    <source>
        <dbReference type="Proteomes" id="UP000000447"/>
    </source>
</evidence>
<evidence type="ECO:0000256" key="3">
    <source>
        <dbReference type="ARBA" id="ARBA00022840"/>
    </source>
</evidence>
<dbReference type="InterPro" id="IPR003439">
    <property type="entry name" value="ABC_transporter-like_ATP-bd"/>
</dbReference>
<dbReference type="Gene3D" id="3.40.50.300">
    <property type="entry name" value="P-loop containing nucleotide triphosphate hydrolases"/>
    <property type="match status" value="1"/>
</dbReference>
<dbReference type="SUPFAM" id="SSF52540">
    <property type="entry name" value="P-loop containing nucleoside triphosphate hydrolases"/>
    <property type="match status" value="1"/>
</dbReference>
<dbReference type="PANTHER" id="PTHR42788:SF2">
    <property type="entry name" value="ABC TRANSPORTER ATP-BINDING PROTEIN"/>
    <property type="match status" value="1"/>
</dbReference>
<dbReference type="InterPro" id="IPR017871">
    <property type="entry name" value="ABC_transporter-like_CS"/>
</dbReference>
<dbReference type="GO" id="GO:0016887">
    <property type="term" value="F:ATP hydrolysis activity"/>
    <property type="evidence" value="ECO:0007669"/>
    <property type="project" value="InterPro"/>
</dbReference>